<dbReference type="STRING" id="2010991.A0A3M2SNC7"/>
<evidence type="ECO:0000313" key="4">
    <source>
        <dbReference type="EMBL" id="RMJ19056.1"/>
    </source>
</evidence>
<dbReference type="InterPro" id="IPR045138">
    <property type="entry name" value="MeCP2/MBD4"/>
</dbReference>
<evidence type="ECO:0000256" key="3">
    <source>
        <dbReference type="SAM" id="MobiDB-lite"/>
    </source>
</evidence>
<dbReference type="EMBL" id="NKUJ01000012">
    <property type="protein sequence ID" value="RMJ19056.1"/>
    <property type="molecule type" value="Genomic_DNA"/>
</dbReference>
<reference evidence="4 5" key="1">
    <citation type="submission" date="2017-06" db="EMBL/GenBank/DDBJ databases">
        <title>Comparative genomic analysis of Ambrosia Fusariam Clade fungi.</title>
        <authorList>
            <person name="Stajich J.E."/>
            <person name="Carrillo J."/>
            <person name="Kijimoto T."/>
            <person name="Eskalen A."/>
            <person name="O'Donnell K."/>
            <person name="Kasson M."/>
        </authorList>
    </citation>
    <scope>NUCLEOTIDE SEQUENCE [LARGE SCALE GENOMIC DNA]</scope>
    <source>
        <strain evidence="4">UCR3666</strain>
    </source>
</reference>
<evidence type="ECO:0000313" key="5">
    <source>
        <dbReference type="Proteomes" id="UP000277212"/>
    </source>
</evidence>
<dbReference type="Proteomes" id="UP000277212">
    <property type="component" value="Unassembled WGS sequence"/>
</dbReference>
<dbReference type="AlphaFoldDB" id="A0A3M2SNC7"/>
<keyword evidence="2" id="KW-0539">Nucleus</keyword>
<dbReference type="SUPFAM" id="SSF48150">
    <property type="entry name" value="DNA-glycosylase"/>
    <property type="match status" value="1"/>
</dbReference>
<dbReference type="GO" id="GO:0006281">
    <property type="term" value="P:DNA repair"/>
    <property type="evidence" value="ECO:0007669"/>
    <property type="project" value="InterPro"/>
</dbReference>
<dbReference type="Gene3D" id="1.10.340.30">
    <property type="entry name" value="Hypothetical protein, domain 2"/>
    <property type="match status" value="1"/>
</dbReference>
<dbReference type="GO" id="GO:0003824">
    <property type="term" value="F:catalytic activity"/>
    <property type="evidence" value="ECO:0007669"/>
    <property type="project" value="InterPro"/>
</dbReference>
<gene>
    <name evidence="4" type="ORF">CDV36_001322</name>
</gene>
<dbReference type="PANTHER" id="PTHR15074">
    <property type="entry name" value="METHYL-CPG-BINDING PROTEIN"/>
    <property type="match status" value="1"/>
</dbReference>
<accession>A0A3M2SNC7</accession>
<evidence type="ECO:0008006" key="6">
    <source>
        <dbReference type="Google" id="ProtNLM"/>
    </source>
</evidence>
<proteinExistence type="predicted"/>
<comment type="subcellular location">
    <subcellularLocation>
        <location evidence="1">Nucleus</location>
    </subcellularLocation>
</comment>
<comment type="caution">
    <text evidence="4">The sequence shown here is derived from an EMBL/GenBank/DDBJ whole genome shotgun (WGS) entry which is preliminary data.</text>
</comment>
<feature type="region of interest" description="Disordered" evidence="3">
    <location>
        <begin position="258"/>
        <end position="277"/>
    </location>
</feature>
<feature type="region of interest" description="Disordered" evidence="3">
    <location>
        <begin position="113"/>
        <end position="156"/>
    </location>
</feature>
<dbReference type="PANTHER" id="PTHR15074:SF0">
    <property type="entry name" value="METHYL-CPG-BINDING DOMAIN PROTEIN 4-LIKE PROTEIN"/>
    <property type="match status" value="1"/>
</dbReference>
<organism evidence="4 5">
    <name type="scientific">Fusarium kuroshium</name>
    <dbReference type="NCBI Taxonomy" id="2010991"/>
    <lineage>
        <taxon>Eukaryota</taxon>
        <taxon>Fungi</taxon>
        <taxon>Dikarya</taxon>
        <taxon>Ascomycota</taxon>
        <taxon>Pezizomycotina</taxon>
        <taxon>Sordariomycetes</taxon>
        <taxon>Hypocreomycetidae</taxon>
        <taxon>Hypocreales</taxon>
        <taxon>Nectriaceae</taxon>
        <taxon>Fusarium</taxon>
        <taxon>Fusarium solani species complex</taxon>
    </lineage>
</organism>
<evidence type="ECO:0000256" key="2">
    <source>
        <dbReference type="ARBA" id="ARBA00023242"/>
    </source>
</evidence>
<keyword evidence="5" id="KW-1185">Reference proteome</keyword>
<protein>
    <recommendedName>
        <fullName evidence="6">HhH-GPD domain-containing protein</fullName>
    </recommendedName>
</protein>
<evidence type="ECO:0000256" key="1">
    <source>
        <dbReference type="ARBA" id="ARBA00004123"/>
    </source>
</evidence>
<dbReference type="OrthoDB" id="10265068at2759"/>
<sequence>MSDPARSRFGHDVLRTFDAWQDARDFLADVIESSRASSETEELLQQSLVADSEDWHYLIDCAESLRRLRGHNQQSLDGQDVAAYVWKIWNGLESSTSEPWEATDRLIARAKELERDPEIRPPSSAGLLDTQRQRRRDSEVGLPYSQPPESAKRHLTTSHYWSDQPQDQRPQESHRWSIPPQLPLLNLAQDCVPVASQGTENGNVNYVSDQLYLQSQINSPNELVQGQCSDQIMALENWTGLLEDQSLGVKHVSSTSPYFTPPIPAPEQKPAKKRPPRGTISAVPFAPLTSQTFGLIQEVFAHEPFWLLIAVTFLIRTKGLHAIPVFYKFKERFPTPMAVVDPANTDELVSMIRHLGLSVHRVALMQKYAQGFLHNPPRAGKTYKVKNYDRRDFDPSAKVIQELNSNPSTPSEEDPDEYDLEAWEIGHLTKGKYAIDSWRIFCRDELLGRATDWNGGGREPEFQPEWMRVRPNDKELRAYLRWMWMKEGWEWDPVSGERTVLREEMQRAVNEGRVEYDDTGGLRILDEPRVGWMMDSNVLNAEL</sequence>
<name>A0A3M2SNC7_9HYPO</name>
<dbReference type="GO" id="GO:0005634">
    <property type="term" value="C:nucleus"/>
    <property type="evidence" value="ECO:0007669"/>
    <property type="project" value="UniProtKB-SubCell"/>
</dbReference>
<dbReference type="GO" id="GO:0003677">
    <property type="term" value="F:DNA binding"/>
    <property type="evidence" value="ECO:0007669"/>
    <property type="project" value="InterPro"/>
</dbReference>
<dbReference type="InterPro" id="IPR011257">
    <property type="entry name" value="DNA_glycosylase"/>
</dbReference>